<gene>
    <name evidence="4" type="ORF">RDB_LOCUS128048</name>
</gene>
<dbReference type="CDD" id="cd00882">
    <property type="entry name" value="Ras_like_GTPase"/>
    <property type="match status" value="1"/>
</dbReference>
<feature type="compositionally biased region" description="Basic and acidic residues" evidence="2">
    <location>
        <begin position="313"/>
        <end position="339"/>
    </location>
</feature>
<dbReference type="Proteomes" id="UP000663853">
    <property type="component" value="Unassembled WGS sequence"/>
</dbReference>
<organism evidence="4 5">
    <name type="scientific">Rhizoctonia solani</name>
    <dbReference type="NCBI Taxonomy" id="456999"/>
    <lineage>
        <taxon>Eukaryota</taxon>
        <taxon>Fungi</taxon>
        <taxon>Dikarya</taxon>
        <taxon>Basidiomycota</taxon>
        <taxon>Agaricomycotina</taxon>
        <taxon>Agaricomycetes</taxon>
        <taxon>Cantharellales</taxon>
        <taxon>Ceratobasidiaceae</taxon>
        <taxon>Rhizoctonia</taxon>
    </lineage>
</organism>
<dbReference type="Pfam" id="PF01926">
    <property type="entry name" value="MMR_HSR1"/>
    <property type="match status" value="1"/>
</dbReference>
<dbReference type="AlphaFoldDB" id="A0A8H3D5I1"/>
<evidence type="ECO:0000313" key="5">
    <source>
        <dbReference type="Proteomes" id="UP000663853"/>
    </source>
</evidence>
<protein>
    <recommendedName>
        <fullName evidence="3">G domain-containing protein</fullName>
    </recommendedName>
</protein>
<comment type="caution">
    <text evidence="4">The sequence shown here is derived from an EMBL/GenBank/DDBJ whole genome shotgun (WGS) entry which is preliminary data.</text>
</comment>
<dbReference type="GO" id="GO:0005525">
    <property type="term" value="F:GTP binding"/>
    <property type="evidence" value="ECO:0007669"/>
    <property type="project" value="InterPro"/>
</dbReference>
<evidence type="ECO:0000256" key="2">
    <source>
        <dbReference type="SAM" id="MobiDB-lite"/>
    </source>
</evidence>
<sequence>MGTDSQVALIAIFGATGTGKTTFVNDASGGELRVGHSSHACTKDVQESPVFQVDGRKVVLFDTPGFDDTHLSDTEILKRISGFLAASYQKGYKLTGIIYMHRITDIRVGGISRRTFNVFRKLCGKDSLSNVLLVTNMWSDPPTSQQVDRETELRTHDDFFKPALDEGATMVRRAHKDQRSAHDIIRMLLRKDPVAMKVQQELVDEKKNLSDTGAGRVVEHELLMAAEKHKADMEGLKSEMEEALRDRDERTQKELAEYQEKAKAAEEKRQAEIAALRKGYDDEQVRWQQRAEKADADQREMAARQQALQDELSETRKRCDEASETQRRELQKRVDELENRVSNLPAPGGGCIVA</sequence>
<evidence type="ECO:0000259" key="3">
    <source>
        <dbReference type="Pfam" id="PF01926"/>
    </source>
</evidence>
<feature type="compositionally biased region" description="Basic and acidic residues" evidence="2">
    <location>
        <begin position="289"/>
        <end position="302"/>
    </location>
</feature>
<keyword evidence="1" id="KW-0175">Coiled coil</keyword>
<dbReference type="InterPro" id="IPR006073">
    <property type="entry name" value="GTP-bd"/>
</dbReference>
<name>A0A8H3D5I1_9AGAM</name>
<dbReference type="InterPro" id="IPR027417">
    <property type="entry name" value="P-loop_NTPase"/>
</dbReference>
<dbReference type="SUPFAM" id="SSF52540">
    <property type="entry name" value="P-loop containing nucleoside triphosphate hydrolases"/>
    <property type="match status" value="1"/>
</dbReference>
<reference evidence="4" key="1">
    <citation type="submission" date="2021-01" db="EMBL/GenBank/DDBJ databases">
        <authorList>
            <person name="Kaushik A."/>
        </authorList>
    </citation>
    <scope>NUCLEOTIDE SEQUENCE</scope>
    <source>
        <strain evidence="4">AG6-10EEA</strain>
    </source>
</reference>
<accession>A0A8H3D5I1</accession>
<feature type="coiled-coil region" evidence="1">
    <location>
        <begin position="226"/>
        <end position="275"/>
    </location>
</feature>
<feature type="domain" description="G" evidence="3">
    <location>
        <begin position="10"/>
        <end position="71"/>
    </location>
</feature>
<proteinExistence type="predicted"/>
<feature type="region of interest" description="Disordered" evidence="2">
    <location>
        <begin position="289"/>
        <end position="354"/>
    </location>
</feature>
<dbReference type="EMBL" id="CAJMXA010003680">
    <property type="protein sequence ID" value="CAE6510902.1"/>
    <property type="molecule type" value="Genomic_DNA"/>
</dbReference>
<evidence type="ECO:0000256" key="1">
    <source>
        <dbReference type="SAM" id="Coils"/>
    </source>
</evidence>
<dbReference type="Gene3D" id="3.40.50.300">
    <property type="entry name" value="P-loop containing nucleotide triphosphate hydrolases"/>
    <property type="match status" value="1"/>
</dbReference>
<evidence type="ECO:0000313" key="4">
    <source>
        <dbReference type="EMBL" id="CAE6510902.1"/>
    </source>
</evidence>